<dbReference type="HOGENOM" id="CLU_148695_2_1_6"/>
<feature type="region of interest" description="Disordered" evidence="1">
    <location>
        <begin position="117"/>
        <end position="141"/>
    </location>
</feature>
<dbReference type="Proteomes" id="UP000002736">
    <property type="component" value="Chromosome"/>
</dbReference>
<dbReference type="AlphaFoldDB" id="C6D9F2"/>
<dbReference type="EMBL" id="CP001657">
    <property type="protein sequence ID" value="ACT13679.1"/>
    <property type="molecule type" value="Genomic_DNA"/>
</dbReference>
<proteinExistence type="predicted"/>
<dbReference type="RefSeq" id="WP_015840850.1">
    <property type="nucleotide sequence ID" value="NC_012917.1"/>
</dbReference>
<evidence type="ECO:0000313" key="3">
    <source>
        <dbReference type="Proteomes" id="UP000002736"/>
    </source>
</evidence>
<sequence>MSGKVIATLAATLLFLAAIVLAEHYRQKSQRLSGEITTLIAERDSAERVINNQQRTFQIFNTLSREAEHDKRQIQQDADTRSQTINQALAGQVCANEFVPDGAAVQLLDYANRLRADSLRSPASEPNRTDGNTAAAGRDSQ</sequence>
<dbReference type="STRING" id="561230.PC1_2649"/>
<evidence type="ECO:0008006" key="4">
    <source>
        <dbReference type="Google" id="ProtNLM"/>
    </source>
</evidence>
<organism evidence="2 3">
    <name type="scientific">Pectobacterium carotovorum subsp. carotovorum (strain PC1)</name>
    <dbReference type="NCBI Taxonomy" id="561230"/>
    <lineage>
        <taxon>Bacteria</taxon>
        <taxon>Pseudomonadati</taxon>
        <taxon>Pseudomonadota</taxon>
        <taxon>Gammaproteobacteria</taxon>
        <taxon>Enterobacterales</taxon>
        <taxon>Pectobacteriaceae</taxon>
        <taxon>Pectobacterium</taxon>
    </lineage>
</organism>
<dbReference type="KEGG" id="pct:PC1_2649"/>
<reference evidence="2 3" key="1">
    <citation type="submission" date="2009-07" db="EMBL/GenBank/DDBJ databases">
        <title>Complete sequence of Pectobacterium carotovorum subsp. carotovorum PC1.</title>
        <authorList>
            <consortium name="US DOE Joint Genome Institute"/>
            <person name="Lucas S."/>
            <person name="Copeland A."/>
            <person name="Lapidus A."/>
            <person name="Glavina del Rio T."/>
            <person name="Tice H."/>
            <person name="Bruce D."/>
            <person name="Goodwin L."/>
            <person name="Pitluck S."/>
            <person name="Munk A.C."/>
            <person name="Brettin T."/>
            <person name="Detter J.C."/>
            <person name="Han C."/>
            <person name="Tapia R."/>
            <person name="Larimer F."/>
            <person name="Land M."/>
            <person name="Hauser L."/>
            <person name="Kyrpides N."/>
            <person name="Mikhailova N."/>
            <person name="Balakrishnan V."/>
            <person name="Glasner J."/>
            <person name="Perna N.T."/>
        </authorList>
    </citation>
    <scope>NUCLEOTIDE SEQUENCE [LARGE SCALE GENOMIC DNA]</scope>
    <source>
        <strain evidence="2 3">PC1</strain>
    </source>
</reference>
<accession>C6D9F2</accession>
<evidence type="ECO:0000256" key="1">
    <source>
        <dbReference type="SAM" id="MobiDB-lite"/>
    </source>
</evidence>
<protein>
    <recommendedName>
        <fullName evidence="4">DUF2570 domain-containing protein</fullName>
    </recommendedName>
</protein>
<name>C6D9F2_PECCP</name>
<dbReference type="OrthoDB" id="6594862at2"/>
<evidence type="ECO:0000313" key="2">
    <source>
        <dbReference type="EMBL" id="ACT13679.1"/>
    </source>
</evidence>
<gene>
    <name evidence="2" type="ordered locus">PC1_2649</name>
</gene>